<protein>
    <submittedName>
        <fullName evidence="2">NU6M oxidoreductase</fullName>
    </submittedName>
</protein>
<keyword evidence="1" id="KW-1133">Transmembrane helix</keyword>
<keyword evidence="3" id="KW-1185">Reference proteome</keyword>
<keyword evidence="1" id="KW-0472">Membrane</keyword>
<comment type="caution">
    <text evidence="2">The sequence shown here is derived from an EMBL/GenBank/DDBJ whole genome shotgun (WGS) entry which is preliminary data.</text>
</comment>
<dbReference type="AlphaFoldDB" id="A0A7L0RUX8"/>
<keyword evidence="1" id="KW-0812">Transmembrane</keyword>
<gene>
    <name evidence="2" type="primary">Mtnd6</name>
    <name evidence="2" type="ORF">GLABRA_R12816</name>
</gene>
<feature type="transmembrane region" description="Helical" evidence="1">
    <location>
        <begin position="30"/>
        <end position="56"/>
    </location>
</feature>
<feature type="non-terminal residue" evidence="2">
    <location>
        <position position="1"/>
    </location>
</feature>
<proteinExistence type="predicted"/>
<dbReference type="OrthoDB" id="9837654at2759"/>
<accession>A0A7L0RUX8</accession>
<feature type="non-terminal residue" evidence="2">
    <location>
        <position position="59"/>
    </location>
</feature>
<evidence type="ECO:0000313" key="3">
    <source>
        <dbReference type="Proteomes" id="UP000591073"/>
    </source>
</evidence>
<dbReference type="Proteomes" id="UP000591073">
    <property type="component" value="Unassembled WGS sequence"/>
</dbReference>
<dbReference type="EMBL" id="VXAP01000183">
    <property type="protein sequence ID" value="NXL32882.1"/>
    <property type="molecule type" value="Genomic_DNA"/>
</dbReference>
<reference evidence="2 3" key="1">
    <citation type="submission" date="2019-09" db="EMBL/GenBank/DDBJ databases">
        <title>Bird 10,000 Genomes (B10K) Project - Family phase.</title>
        <authorList>
            <person name="Zhang G."/>
        </authorList>
    </citation>
    <scope>NUCLEOTIDE SEQUENCE [LARGE SCALE GENOMIC DNA]</scope>
    <source>
        <strain evidence="2">B10K-DU-008-63</strain>
    </source>
</reference>
<organism evidence="2 3">
    <name type="scientific">Glaucidium brasilianum</name>
    <name type="common">Ferruginous pygmy-owl</name>
    <dbReference type="NCBI Taxonomy" id="78217"/>
    <lineage>
        <taxon>Eukaryota</taxon>
        <taxon>Metazoa</taxon>
        <taxon>Chordata</taxon>
        <taxon>Craniata</taxon>
        <taxon>Vertebrata</taxon>
        <taxon>Euteleostomi</taxon>
        <taxon>Archelosauria</taxon>
        <taxon>Archosauria</taxon>
        <taxon>Dinosauria</taxon>
        <taxon>Saurischia</taxon>
        <taxon>Theropoda</taxon>
        <taxon>Coelurosauria</taxon>
        <taxon>Aves</taxon>
        <taxon>Neognathae</taxon>
        <taxon>Neoaves</taxon>
        <taxon>Telluraves</taxon>
        <taxon>Strigiformes</taxon>
        <taxon>Strigidae</taxon>
        <taxon>Glaucidium</taxon>
    </lineage>
</organism>
<evidence type="ECO:0000313" key="2">
    <source>
        <dbReference type="EMBL" id="NXL32882.1"/>
    </source>
</evidence>
<sequence>ITYFVLFLGVGFVGGGLAVASNPSPYYGVSFVSSVLFIVYLGGTLVGFVYSVALAVDPF</sequence>
<evidence type="ECO:0000256" key="1">
    <source>
        <dbReference type="SAM" id="Phobius"/>
    </source>
</evidence>
<name>A0A7L0RUX8_GLABR</name>